<protein>
    <submittedName>
        <fullName evidence="3">Ankyrin</fullName>
    </submittedName>
</protein>
<evidence type="ECO:0000256" key="1">
    <source>
        <dbReference type="SAM" id="MobiDB-lite"/>
    </source>
</evidence>
<feature type="region of interest" description="Disordered" evidence="1">
    <location>
        <begin position="46"/>
        <end position="73"/>
    </location>
</feature>
<dbReference type="EMBL" id="AZNH01000049">
    <property type="protein sequence ID" value="KID83965.1"/>
    <property type="molecule type" value="Genomic_DNA"/>
</dbReference>
<dbReference type="HOGENOM" id="CLU_009626_1_0_1"/>
<sequence>MDELRFYTEYYIRLRFPRAPDLLRSALVEANAVRLGRLLHQRRHPRRIDLTAENPKTTPTVAQPAETEESAPDVLPERATINETSGPASVPPVLVTNETVIRALSAEPAAEVPRAPSIIVDKSSAFPPKPPTNECPYCGVIIEFERTAQWDNHVMDDLEPFICVFAPCLEASQHGTGPPKFGTIDAWISHMQNAHSDTWVCLAPRHDITVFNQEIEYREHVIKEHAVPEEYIRTITNAARRPIIAKKLERCPFGDHFQHPEESESSDVFSSKALQIHVAAHIVQVALLTLQKLPDEADGNSEEVDGDQRRQGNGSVLATLLELIHRVLEDEGYDL</sequence>
<evidence type="ECO:0000313" key="3">
    <source>
        <dbReference type="EMBL" id="KID83965.1"/>
    </source>
</evidence>
<dbReference type="PANTHER" id="PTHR35391:SF7">
    <property type="entry name" value="C2H2-TYPE DOMAIN-CONTAINING PROTEIN"/>
    <property type="match status" value="1"/>
</dbReference>
<proteinExistence type="predicted"/>
<dbReference type="InterPro" id="IPR058925">
    <property type="entry name" value="zf-C2H2_AcuF"/>
</dbReference>
<evidence type="ECO:0000259" key="2">
    <source>
        <dbReference type="Pfam" id="PF26082"/>
    </source>
</evidence>
<feature type="domain" description="Oxidoreductase acuF-like C2H2 type zinc-finger" evidence="2">
    <location>
        <begin position="134"/>
        <end position="158"/>
    </location>
</feature>
<organism evidence="3 4">
    <name type="scientific">Metarhizium guizhouense (strain ARSEF 977)</name>
    <dbReference type="NCBI Taxonomy" id="1276136"/>
    <lineage>
        <taxon>Eukaryota</taxon>
        <taxon>Fungi</taxon>
        <taxon>Dikarya</taxon>
        <taxon>Ascomycota</taxon>
        <taxon>Pezizomycotina</taxon>
        <taxon>Sordariomycetes</taxon>
        <taxon>Hypocreomycetidae</taxon>
        <taxon>Hypocreales</taxon>
        <taxon>Clavicipitaceae</taxon>
        <taxon>Metarhizium</taxon>
    </lineage>
</organism>
<dbReference type="Proteomes" id="UP000031192">
    <property type="component" value="Unassembled WGS sequence"/>
</dbReference>
<keyword evidence="4" id="KW-1185">Reference proteome</keyword>
<evidence type="ECO:0000313" key="4">
    <source>
        <dbReference type="Proteomes" id="UP000031192"/>
    </source>
</evidence>
<comment type="caution">
    <text evidence="3">The sequence shown here is derived from an EMBL/GenBank/DDBJ whole genome shotgun (WGS) entry which is preliminary data.</text>
</comment>
<dbReference type="Pfam" id="PF26082">
    <property type="entry name" value="zf-C2H2_AcuF"/>
    <property type="match status" value="1"/>
</dbReference>
<gene>
    <name evidence="3" type="ORF">MGU_08731</name>
</gene>
<reference evidence="3 4" key="1">
    <citation type="journal article" date="2014" name="Proc. Natl. Acad. Sci. U.S.A.">
        <title>Trajectory and genomic determinants of fungal-pathogen speciation and host adaptation.</title>
        <authorList>
            <person name="Hu X."/>
            <person name="Xiao G."/>
            <person name="Zheng P."/>
            <person name="Shang Y."/>
            <person name="Su Y."/>
            <person name="Zhang X."/>
            <person name="Liu X."/>
            <person name="Zhan S."/>
            <person name="St Leger R.J."/>
            <person name="Wang C."/>
        </authorList>
    </citation>
    <scope>NUCLEOTIDE SEQUENCE [LARGE SCALE GENOMIC DNA]</scope>
    <source>
        <strain evidence="3 4">ARSEF 977</strain>
    </source>
</reference>
<accession>A0A0B4GAW0</accession>
<dbReference type="AlphaFoldDB" id="A0A0B4GAW0"/>
<dbReference type="PANTHER" id="PTHR35391">
    <property type="entry name" value="C2H2-TYPE DOMAIN-CONTAINING PROTEIN-RELATED"/>
    <property type="match status" value="1"/>
</dbReference>
<dbReference type="OrthoDB" id="20872at2759"/>
<name>A0A0B4GAW0_METGA</name>